<comment type="caution">
    <text evidence="3">The sequence shown here is derived from an EMBL/GenBank/DDBJ whole genome shotgun (WGS) entry which is preliminary data.</text>
</comment>
<dbReference type="AlphaFoldDB" id="A0A2B7YJQ0"/>
<dbReference type="EMBL" id="PDNA01000037">
    <property type="protein sequence ID" value="PGH21291.1"/>
    <property type="molecule type" value="Genomic_DNA"/>
</dbReference>
<proteinExistence type="predicted"/>
<feature type="domain" description="Azaphilone pigments biosynthesis cluster protein L N-terminal" evidence="2">
    <location>
        <begin position="237"/>
        <end position="306"/>
    </location>
</feature>
<evidence type="ECO:0000313" key="4">
    <source>
        <dbReference type="Proteomes" id="UP000224634"/>
    </source>
</evidence>
<feature type="compositionally biased region" description="Basic and acidic residues" evidence="1">
    <location>
        <begin position="371"/>
        <end position="381"/>
    </location>
</feature>
<gene>
    <name evidence="3" type="ORF">AJ80_03341</name>
</gene>
<organism evidence="3 4">
    <name type="scientific">Polytolypa hystricis (strain UAMH7299)</name>
    <dbReference type="NCBI Taxonomy" id="1447883"/>
    <lineage>
        <taxon>Eukaryota</taxon>
        <taxon>Fungi</taxon>
        <taxon>Dikarya</taxon>
        <taxon>Ascomycota</taxon>
        <taxon>Pezizomycotina</taxon>
        <taxon>Eurotiomycetes</taxon>
        <taxon>Eurotiomycetidae</taxon>
        <taxon>Onygenales</taxon>
        <taxon>Onygenales incertae sedis</taxon>
        <taxon>Polytolypa</taxon>
    </lineage>
</organism>
<reference evidence="3 4" key="1">
    <citation type="submission" date="2017-10" db="EMBL/GenBank/DDBJ databases">
        <title>Comparative genomics in systemic dimorphic fungi from Ajellomycetaceae.</title>
        <authorList>
            <person name="Munoz J.F."/>
            <person name="Mcewen J.G."/>
            <person name="Clay O.K."/>
            <person name="Cuomo C.A."/>
        </authorList>
    </citation>
    <scope>NUCLEOTIDE SEQUENCE [LARGE SCALE GENOMIC DNA]</scope>
    <source>
        <strain evidence="3 4">UAMH7299</strain>
    </source>
</reference>
<dbReference type="STRING" id="1447883.A0A2B7YJQ0"/>
<feature type="region of interest" description="Disordered" evidence="1">
    <location>
        <begin position="371"/>
        <end position="416"/>
    </location>
</feature>
<name>A0A2B7YJQ0_POLH7</name>
<dbReference type="Proteomes" id="UP000224634">
    <property type="component" value="Unassembled WGS sequence"/>
</dbReference>
<dbReference type="Pfam" id="PF17111">
    <property type="entry name" value="PigL_N"/>
    <property type="match status" value="2"/>
</dbReference>
<dbReference type="InterPro" id="IPR031348">
    <property type="entry name" value="PigL_N"/>
</dbReference>
<feature type="domain" description="Azaphilone pigments biosynthesis cluster protein L N-terminal" evidence="2">
    <location>
        <begin position="1"/>
        <end position="207"/>
    </location>
</feature>
<evidence type="ECO:0000313" key="3">
    <source>
        <dbReference type="EMBL" id="PGH21291.1"/>
    </source>
</evidence>
<keyword evidence="4" id="KW-1185">Reference proteome</keyword>
<sequence>MDGISISASVVTLAALAFQASKSLYQAVESFKSSKRTIRELRLELGGLLQALDALKEAATDNEAELAALKLPLARCSKICKEFEVVINRCVSRSGGDRTSFRDWAKLQYAGGDIENLRIILGGYKSTISIVLGGATFRRVAVTASVLNEYQQMIADTTSDLRDHLEVMDEKLEALQSGSNHAPNANTNLLEEIREEKESTEQCLKACGQVSECIDKVQQQLLPHDSPSRPVNNSRQAHKYTERILTDFKGRLTTNSAELKDRLKELDNRFHAITNHGAEMSDEDAAELKLIQEQKESLTQCLEICTGANDTVEKARINVFEDVVSGDNSYQLVVSTIGDLMAGKHIITGSDSVQGLGQMSDDTVQQLIHGRSDRAREKEKTAASNDENEFKDRWGTGYKLQRQRSKVKRSPSSETS</sequence>
<evidence type="ECO:0000256" key="1">
    <source>
        <dbReference type="SAM" id="MobiDB-lite"/>
    </source>
</evidence>
<evidence type="ECO:0000259" key="2">
    <source>
        <dbReference type="Pfam" id="PF17111"/>
    </source>
</evidence>
<dbReference type="OrthoDB" id="4204533at2759"/>
<accession>A0A2B7YJQ0</accession>
<protein>
    <recommendedName>
        <fullName evidence="2">Azaphilone pigments biosynthesis cluster protein L N-terminal domain-containing protein</fullName>
    </recommendedName>
</protein>